<organism evidence="1 2">
    <name type="scientific">Gimesia algae</name>
    <dbReference type="NCBI Taxonomy" id="2527971"/>
    <lineage>
        <taxon>Bacteria</taxon>
        <taxon>Pseudomonadati</taxon>
        <taxon>Planctomycetota</taxon>
        <taxon>Planctomycetia</taxon>
        <taxon>Planctomycetales</taxon>
        <taxon>Planctomycetaceae</taxon>
        <taxon>Gimesia</taxon>
    </lineage>
</organism>
<sequence>MQILNQTETGEPQIEFGVFASNHKMKVPILIMVFPRLTIEHP</sequence>
<dbReference type="AlphaFoldDB" id="A0A517VID1"/>
<reference evidence="1 2" key="1">
    <citation type="submission" date="2019-02" db="EMBL/GenBank/DDBJ databases">
        <title>Deep-cultivation of Planctomycetes and their phenomic and genomic characterization uncovers novel biology.</title>
        <authorList>
            <person name="Wiegand S."/>
            <person name="Jogler M."/>
            <person name="Boedeker C."/>
            <person name="Pinto D."/>
            <person name="Vollmers J."/>
            <person name="Rivas-Marin E."/>
            <person name="Kohn T."/>
            <person name="Peeters S.H."/>
            <person name="Heuer A."/>
            <person name="Rast P."/>
            <person name="Oberbeckmann S."/>
            <person name="Bunk B."/>
            <person name="Jeske O."/>
            <person name="Meyerdierks A."/>
            <person name="Storesund J.E."/>
            <person name="Kallscheuer N."/>
            <person name="Luecker S."/>
            <person name="Lage O.M."/>
            <person name="Pohl T."/>
            <person name="Merkel B.J."/>
            <person name="Hornburger P."/>
            <person name="Mueller R.-W."/>
            <person name="Bruemmer F."/>
            <person name="Labrenz M."/>
            <person name="Spormann A.M."/>
            <person name="Op den Camp H."/>
            <person name="Overmann J."/>
            <person name="Amann R."/>
            <person name="Jetten M.S.M."/>
            <person name="Mascher T."/>
            <person name="Medema M.H."/>
            <person name="Devos D.P."/>
            <person name="Kaster A.-K."/>
            <person name="Ovreas L."/>
            <person name="Rohde M."/>
            <person name="Galperin M.Y."/>
            <person name="Jogler C."/>
        </authorList>
    </citation>
    <scope>NUCLEOTIDE SEQUENCE [LARGE SCALE GENOMIC DNA]</scope>
    <source>
        <strain evidence="1 2">Pan161</strain>
    </source>
</reference>
<keyword evidence="2" id="KW-1185">Reference proteome</keyword>
<dbReference type="EMBL" id="CP036343">
    <property type="protein sequence ID" value="QDT92755.1"/>
    <property type="molecule type" value="Genomic_DNA"/>
</dbReference>
<evidence type="ECO:0000313" key="1">
    <source>
        <dbReference type="EMBL" id="QDT92755.1"/>
    </source>
</evidence>
<gene>
    <name evidence="1" type="ORF">Pan161_44250</name>
</gene>
<name>A0A517VID1_9PLAN</name>
<accession>A0A517VID1</accession>
<evidence type="ECO:0000313" key="2">
    <source>
        <dbReference type="Proteomes" id="UP000316855"/>
    </source>
</evidence>
<dbReference type="Proteomes" id="UP000316855">
    <property type="component" value="Chromosome"/>
</dbReference>
<proteinExistence type="predicted"/>
<protein>
    <submittedName>
        <fullName evidence="1">Uncharacterized protein</fullName>
    </submittedName>
</protein>
<dbReference type="KEGG" id="gax:Pan161_44250"/>